<dbReference type="Pfam" id="PF03372">
    <property type="entry name" value="Exo_endo_phos"/>
    <property type="match status" value="1"/>
</dbReference>
<evidence type="ECO:0000256" key="12">
    <source>
        <dbReference type="ARBA" id="ARBA00023242"/>
    </source>
</evidence>
<dbReference type="SUPFAM" id="SSF90209">
    <property type="entry name" value="Ran binding protein zinc finger-like"/>
    <property type="match status" value="2"/>
</dbReference>
<keyword evidence="12" id="KW-0539">Nucleus</keyword>
<dbReference type="GO" id="GO:0008270">
    <property type="term" value="F:zinc ion binding"/>
    <property type="evidence" value="ECO:0007669"/>
    <property type="project" value="UniProtKB-KW"/>
</dbReference>
<dbReference type="AlphaFoldDB" id="A0A176WGB6"/>
<comment type="caution">
    <text evidence="16">The sequence shown here is derived from an EMBL/GenBank/DDBJ whole genome shotgun (WGS) entry which is preliminary data.</text>
</comment>
<feature type="domain" description="RanBP2-type" evidence="15">
    <location>
        <begin position="172"/>
        <end position="202"/>
    </location>
</feature>
<evidence type="ECO:0000256" key="4">
    <source>
        <dbReference type="ARBA" id="ARBA00022722"/>
    </source>
</evidence>
<dbReference type="EMBL" id="LVLJ01001151">
    <property type="protein sequence ID" value="OAE31186.1"/>
    <property type="molecule type" value="Genomic_DNA"/>
</dbReference>
<comment type="cofactor">
    <cofactor evidence="1">
        <name>Mn(2+)</name>
        <dbReference type="ChEBI" id="CHEBI:29035"/>
    </cofactor>
</comment>
<dbReference type="PROSITE" id="PS51257">
    <property type="entry name" value="PROKAR_LIPOPROTEIN"/>
    <property type="match status" value="1"/>
</dbReference>
<evidence type="ECO:0000256" key="10">
    <source>
        <dbReference type="ARBA" id="ARBA00022842"/>
    </source>
</evidence>
<keyword evidence="6" id="KW-0227">DNA damage</keyword>
<evidence type="ECO:0000259" key="15">
    <source>
        <dbReference type="PROSITE" id="PS50199"/>
    </source>
</evidence>
<dbReference type="CDD" id="cd09080">
    <property type="entry name" value="TDP2"/>
    <property type="match status" value="1"/>
</dbReference>
<keyword evidence="5" id="KW-0479">Metal-binding</keyword>
<dbReference type="GO" id="GO:0070260">
    <property type="term" value="F:5'-tyrosyl-DNA phosphodiesterase activity"/>
    <property type="evidence" value="ECO:0007669"/>
    <property type="project" value="TreeGrafter"/>
</dbReference>
<feature type="region of interest" description="Disordered" evidence="14">
    <location>
        <begin position="321"/>
        <end position="353"/>
    </location>
</feature>
<evidence type="ECO:0000256" key="13">
    <source>
        <dbReference type="PROSITE-ProRule" id="PRU00322"/>
    </source>
</evidence>
<dbReference type="InterPro" id="IPR005135">
    <property type="entry name" value="Endo/exonuclease/phosphatase"/>
</dbReference>
<dbReference type="GO" id="GO:0005737">
    <property type="term" value="C:cytoplasm"/>
    <property type="evidence" value="ECO:0007669"/>
    <property type="project" value="TreeGrafter"/>
</dbReference>
<keyword evidence="9" id="KW-0862">Zinc</keyword>
<dbReference type="InterPro" id="IPR051547">
    <property type="entry name" value="TDP2-like"/>
</dbReference>
<evidence type="ECO:0000256" key="11">
    <source>
        <dbReference type="ARBA" id="ARBA00023204"/>
    </source>
</evidence>
<dbReference type="InterPro" id="IPR001876">
    <property type="entry name" value="Znf_RanBP2"/>
</dbReference>
<feature type="region of interest" description="Disordered" evidence="14">
    <location>
        <begin position="207"/>
        <end position="247"/>
    </location>
</feature>
<organism evidence="16 17">
    <name type="scientific">Marchantia polymorpha subsp. ruderalis</name>
    <dbReference type="NCBI Taxonomy" id="1480154"/>
    <lineage>
        <taxon>Eukaryota</taxon>
        <taxon>Viridiplantae</taxon>
        <taxon>Streptophyta</taxon>
        <taxon>Embryophyta</taxon>
        <taxon>Marchantiophyta</taxon>
        <taxon>Marchantiopsida</taxon>
        <taxon>Marchantiidae</taxon>
        <taxon>Marchantiales</taxon>
        <taxon>Marchantiaceae</taxon>
        <taxon>Marchantia</taxon>
    </lineage>
</organism>
<feature type="region of interest" description="Disordered" evidence="14">
    <location>
        <begin position="264"/>
        <end position="299"/>
    </location>
</feature>
<dbReference type="GO" id="GO:0004518">
    <property type="term" value="F:nuclease activity"/>
    <property type="evidence" value="ECO:0007669"/>
    <property type="project" value="UniProtKB-KW"/>
</dbReference>
<keyword evidence="17" id="KW-1185">Reference proteome</keyword>
<dbReference type="InterPro" id="IPR036443">
    <property type="entry name" value="Znf_RanBP2_sf"/>
</dbReference>
<comment type="subcellular location">
    <subcellularLocation>
        <location evidence="3">Nucleus</location>
        <location evidence="3">PML body</location>
    </subcellularLocation>
</comment>
<evidence type="ECO:0000256" key="1">
    <source>
        <dbReference type="ARBA" id="ARBA00001936"/>
    </source>
</evidence>
<evidence type="ECO:0000256" key="5">
    <source>
        <dbReference type="ARBA" id="ARBA00022723"/>
    </source>
</evidence>
<dbReference type="GO" id="GO:0003697">
    <property type="term" value="F:single-stranded DNA binding"/>
    <property type="evidence" value="ECO:0007669"/>
    <property type="project" value="TreeGrafter"/>
</dbReference>
<sequence>MILAPFRSRGRLHRSCSANAAVVTACWMGFSSALFPEPSRHAICKFPGVFKVYDEILGIEISFRRLDSVPRCDVKLTVDYYNRQGREFRCKVKPTLLRGKCLKAYVLAPLVRLRGCVASQIDNGFVRSYFEPRFSSIAGIMTWACPRCTFLNQGKIAVCNICSYDNPQPVEDAGPEWSCPSCTYLNLFVESACDMCNTARPELDELERKDIGENGPRPTSKFRPLRSNQRGKADKEQLSEATDSNAATPIITDLHSFLKPSDMLSRKRKAVDDEDGSKVSDMEGCTTSRDRNATGDGELSNNLLGELHMERMARLNNLMKSSQQTSAEASGMASDSQMRRGSEKSAPPSSTNNTDTIVILSYNVWFREDLELHGRMNAIGNIILQHQPHVICFQMIRLPVLNFHRNPFNNSVMGRELCMADMDDGHGEQLVVATSHLESPCPAPPTWNQMFSKERVAQANEALNFMKDMPNVVFGGDMNWDDKTDGAPPLPKGWFDPWLKLHPTQPGLTYDSKANLMLTGSRLQKRIDRFFCHLQNFKVDSLEMVGTQPIPGLTYQKERKVKREVQMQTLPVYPSDHFGLLLKLQRLQP</sequence>
<keyword evidence="11" id="KW-0234">DNA repair</keyword>
<dbReference type="GO" id="GO:0006302">
    <property type="term" value="P:double-strand break repair"/>
    <property type="evidence" value="ECO:0007669"/>
    <property type="project" value="TreeGrafter"/>
</dbReference>
<evidence type="ECO:0000313" key="17">
    <source>
        <dbReference type="Proteomes" id="UP000077202"/>
    </source>
</evidence>
<evidence type="ECO:0000313" key="16">
    <source>
        <dbReference type="EMBL" id="OAE31186.1"/>
    </source>
</evidence>
<evidence type="ECO:0000256" key="7">
    <source>
        <dbReference type="ARBA" id="ARBA00022771"/>
    </source>
</evidence>
<feature type="compositionally biased region" description="Polar residues" evidence="14">
    <location>
        <begin position="321"/>
        <end position="336"/>
    </location>
</feature>
<dbReference type="Gene3D" id="3.60.10.10">
    <property type="entry name" value="Endonuclease/exonuclease/phosphatase"/>
    <property type="match status" value="1"/>
</dbReference>
<keyword evidence="10" id="KW-0460">Magnesium</keyword>
<gene>
    <name evidence="16" type="ORF">AXG93_1629s1040</name>
</gene>
<reference evidence="16" key="1">
    <citation type="submission" date="2016-03" db="EMBL/GenBank/DDBJ databases">
        <title>Mechanisms controlling the formation of the plant cell surface in tip-growing cells are functionally conserved among land plants.</title>
        <authorList>
            <person name="Honkanen S."/>
            <person name="Jones V.A."/>
            <person name="Morieri G."/>
            <person name="Champion C."/>
            <person name="Hetherington A.J."/>
            <person name="Kelly S."/>
            <person name="Saint-Marcoux D."/>
            <person name="Proust H."/>
            <person name="Prescott H."/>
            <person name="Dolan L."/>
        </authorList>
    </citation>
    <scope>NUCLEOTIDE SEQUENCE [LARGE SCALE GENOMIC DNA]</scope>
    <source>
        <tissue evidence="16">Whole gametophyte</tissue>
    </source>
</reference>
<proteinExistence type="predicted"/>
<dbReference type="PANTHER" id="PTHR15822:SF4">
    <property type="entry name" value="TYROSYL-DNA PHOSPHODIESTERASE 2"/>
    <property type="match status" value="1"/>
</dbReference>
<dbReference type="SUPFAM" id="SSF56219">
    <property type="entry name" value="DNase I-like"/>
    <property type="match status" value="1"/>
</dbReference>
<keyword evidence="7 13" id="KW-0863">Zinc-finger</keyword>
<dbReference type="SMART" id="SM00547">
    <property type="entry name" value="ZnF_RBZ"/>
    <property type="match status" value="2"/>
</dbReference>
<dbReference type="PROSITE" id="PS01358">
    <property type="entry name" value="ZF_RANBP2_1"/>
    <property type="match status" value="1"/>
</dbReference>
<keyword evidence="8" id="KW-0378">Hydrolase</keyword>
<evidence type="ECO:0000256" key="9">
    <source>
        <dbReference type="ARBA" id="ARBA00022833"/>
    </source>
</evidence>
<evidence type="ECO:0000256" key="6">
    <source>
        <dbReference type="ARBA" id="ARBA00022763"/>
    </source>
</evidence>
<dbReference type="PANTHER" id="PTHR15822">
    <property type="entry name" value="TRAF AND TNF RECEPTOR-ASSOCIATED PROTEIN"/>
    <property type="match status" value="1"/>
</dbReference>
<dbReference type="FunFam" id="3.60.10.10:FF:000058">
    <property type="entry name" value="Tyrosyl-DNA phosphodiesterase 2"/>
    <property type="match status" value="1"/>
</dbReference>
<dbReference type="InterPro" id="IPR036691">
    <property type="entry name" value="Endo/exonu/phosph_ase_sf"/>
</dbReference>
<comment type="cofactor">
    <cofactor evidence="2">
        <name>Mg(2+)</name>
        <dbReference type="ChEBI" id="CHEBI:18420"/>
    </cofactor>
</comment>
<evidence type="ECO:0000256" key="3">
    <source>
        <dbReference type="ARBA" id="ARBA00004322"/>
    </source>
</evidence>
<protein>
    <recommendedName>
        <fullName evidence="15">RanBP2-type domain-containing protein</fullName>
    </recommendedName>
</protein>
<keyword evidence="4" id="KW-0540">Nuclease</keyword>
<dbReference type="PROSITE" id="PS50199">
    <property type="entry name" value="ZF_RANBP2_2"/>
    <property type="match status" value="1"/>
</dbReference>
<evidence type="ECO:0000256" key="2">
    <source>
        <dbReference type="ARBA" id="ARBA00001946"/>
    </source>
</evidence>
<evidence type="ECO:0000256" key="14">
    <source>
        <dbReference type="SAM" id="MobiDB-lite"/>
    </source>
</evidence>
<accession>A0A176WGB6</accession>
<dbReference type="Proteomes" id="UP000077202">
    <property type="component" value="Unassembled WGS sequence"/>
</dbReference>
<name>A0A176WGB6_MARPO</name>
<dbReference type="Gene3D" id="2.30.30.380">
    <property type="entry name" value="Zn-finger domain of Sec23/24"/>
    <property type="match status" value="2"/>
</dbReference>
<evidence type="ECO:0000256" key="8">
    <source>
        <dbReference type="ARBA" id="ARBA00022801"/>
    </source>
</evidence>